<dbReference type="PANTHER" id="PTHR47756">
    <property type="entry name" value="BLL6612 PROTEIN-RELATED"/>
    <property type="match status" value="1"/>
</dbReference>
<dbReference type="InterPro" id="IPR013325">
    <property type="entry name" value="RNA_pol_sigma_r2"/>
</dbReference>
<dbReference type="SUPFAM" id="SSF88946">
    <property type="entry name" value="Sigma2 domain of RNA polymerase sigma factors"/>
    <property type="match status" value="1"/>
</dbReference>
<dbReference type="GO" id="GO:0006352">
    <property type="term" value="P:DNA-templated transcription initiation"/>
    <property type="evidence" value="ECO:0007669"/>
    <property type="project" value="InterPro"/>
</dbReference>
<dbReference type="Gene3D" id="1.10.10.10">
    <property type="entry name" value="Winged helix-like DNA-binding domain superfamily/Winged helix DNA-binding domain"/>
    <property type="match status" value="1"/>
</dbReference>
<feature type="domain" description="RNA polymerase sigma-70 region 2" evidence="5">
    <location>
        <begin position="7"/>
        <end position="72"/>
    </location>
</feature>
<keyword evidence="2" id="KW-0805">Transcription regulation</keyword>
<comment type="similarity">
    <text evidence="1">Belongs to the sigma-70 factor family. ECF subfamily.</text>
</comment>
<dbReference type="AlphaFoldDB" id="A0A542ENP2"/>
<dbReference type="Proteomes" id="UP000316298">
    <property type="component" value="Unassembled WGS sequence"/>
</dbReference>
<evidence type="ECO:0000256" key="2">
    <source>
        <dbReference type="ARBA" id="ARBA00023015"/>
    </source>
</evidence>
<feature type="domain" description="DUF6596" evidence="7">
    <location>
        <begin position="175"/>
        <end position="270"/>
    </location>
</feature>
<proteinExistence type="inferred from homology"/>
<dbReference type="Pfam" id="PF04542">
    <property type="entry name" value="Sigma70_r2"/>
    <property type="match status" value="1"/>
</dbReference>
<organism evidence="8 9">
    <name type="scientific">Kribbella jejuensis</name>
    <dbReference type="NCBI Taxonomy" id="236068"/>
    <lineage>
        <taxon>Bacteria</taxon>
        <taxon>Bacillati</taxon>
        <taxon>Actinomycetota</taxon>
        <taxon>Actinomycetes</taxon>
        <taxon>Propionibacteriales</taxon>
        <taxon>Kribbellaceae</taxon>
        <taxon>Kribbella</taxon>
    </lineage>
</organism>
<dbReference type="RefSeq" id="WP_141852853.1">
    <property type="nucleotide sequence ID" value="NZ_BAAAKA010000034.1"/>
</dbReference>
<dbReference type="GO" id="GO:0003677">
    <property type="term" value="F:DNA binding"/>
    <property type="evidence" value="ECO:0007669"/>
    <property type="project" value="InterPro"/>
</dbReference>
<keyword evidence="4" id="KW-0804">Transcription</keyword>
<sequence>MTFEEIYRQEWGQVVATLIRLTGDWQLAEECAQEAFAAALQRWPSDGVPDRPGAWLTTTARNRAIDWLRREAVGAAKLQEIAALGVDQQEQQEQQYDVPDDRLRLMFTCCHPALAMEARVALTLRTLAGLSTAEIARAFLVPETTMSKRLTRAKQKIQHAGIPYRVPPARLLPERTPAVLAVLYLLFNEGYSDVVRRQLTTEAIRLARLLRQLMPDEPEAAGLLALMLFHDARRETRLAPDGALVTLDDQDRARWDHAQIAEAVEVLDSALHRGHPGPYQIQAAIAACHATAAAPAETDWHQIAALYAQLPQTPVVALNRAVAIGMADGPAVGLRLVDELAAGELTGYYLLPATRADFLRRLGRRTEAAESYREALALATTEAERRYLEKRLQEVSVTA</sequence>
<dbReference type="PANTHER" id="PTHR47756:SF2">
    <property type="entry name" value="BLL6612 PROTEIN"/>
    <property type="match status" value="1"/>
</dbReference>
<keyword evidence="3" id="KW-0731">Sigma factor</keyword>
<evidence type="ECO:0000259" key="6">
    <source>
        <dbReference type="Pfam" id="PF08281"/>
    </source>
</evidence>
<dbReference type="InterPro" id="IPR007627">
    <property type="entry name" value="RNA_pol_sigma70_r2"/>
</dbReference>
<keyword evidence="9" id="KW-1185">Reference proteome</keyword>
<dbReference type="Pfam" id="PF20239">
    <property type="entry name" value="DUF6596"/>
    <property type="match status" value="1"/>
</dbReference>
<evidence type="ECO:0000313" key="8">
    <source>
        <dbReference type="EMBL" id="TQJ16836.1"/>
    </source>
</evidence>
<evidence type="ECO:0000256" key="3">
    <source>
        <dbReference type="ARBA" id="ARBA00023082"/>
    </source>
</evidence>
<evidence type="ECO:0000259" key="7">
    <source>
        <dbReference type="Pfam" id="PF20239"/>
    </source>
</evidence>
<evidence type="ECO:0000313" key="9">
    <source>
        <dbReference type="Proteomes" id="UP000316298"/>
    </source>
</evidence>
<dbReference type="SUPFAM" id="SSF88659">
    <property type="entry name" value="Sigma3 and sigma4 domains of RNA polymerase sigma factors"/>
    <property type="match status" value="1"/>
</dbReference>
<dbReference type="OrthoDB" id="9780299at2"/>
<dbReference type="InterPro" id="IPR046531">
    <property type="entry name" value="DUF6596"/>
</dbReference>
<dbReference type="InterPro" id="IPR013249">
    <property type="entry name" value="RNA_pol_sigma70_r4_t2"/>
</dbReference>
<dbReference type="EMBL" id="VFMM01000001">
    <property type="protein sequence ID" value="TQJ16836.1"/>
    <property type="molecule type" value="Genomic_DNA"/>
</dbReference>
<protein>
    <submittedName>
        <fullName evidence="8">RNA polymerase sigma-70 factor (ECF subfamily)</fullName>
    </submittedName>
</protein>
<evidence type="ECO:0000256" key="1">
    <source>
        <dbReference type="ARBA" id="ARBA00010641"/>
    </source>
</evidence>
<feature type="domain" description="RNA polymerase sigma factor 70 region 4 type 2" evidence="6">
    <location>
        <begin position="106"/>
        <end position="157"/>
    </location>
</feature>
<reference evidence="8 9" key="1">
    <citation type="submission" date="2019-06" db="EMBL/GenBank/DDBJ databases">
        <title>Sequencing the genomes of 1000 actinobacteria strains.</title>
        <authorList>
            <person name="Klenk H.-P."/>
        </authorList>
    </citation>
    <scope>NUCLEOTIDE SEQUENCE [LARGE SCALE GENOMIC DNA]</scope>
    <source>
        <strain evidence="8 9">DSM 17305</strain>
    </source>
</reference>
<dbReference type="Pfam" id="PF08281">
    <property type="entry name" value="Sigma70_r4_2"/>
    <property type="match status" value="1"/>
</dbReference>
<dbReference type="NCBIfam" id="TIGR02937">
    <property type="entry name" value="sigma70-ECF"/>
    <property type="match status" value="1"/>
</dbReference>
<dbReference type="GO" id="GO:0016987">
    <property type="term" value="F:sigma factor activity"/>
    <property type="evidence" value="ECO:0007669"/>
    <property type="project" value="UniProtKB-KW"/>
</dbReference>
<comment type="caution">
    <text evidence="8">The sequence shown here is derived from an EMBL/GenBank/DDBJ whole genome shotgun (WGS) entry which is preliminary data.</text>
</comment>
<dbReference type="InterPro" id="IPR036388">
    <property type="entry name" value="WH-like_DNA-bd_sf"/>
</dbReference>
<name>A0A542ENP2_9ACTN</name>
<evidence type="ECO:0000256" key="4">
    <source>
        <dbReference type="ARBA" id="ARBA00023163"/>
    </source>
</evidence>
<accession>A0A542ENP2</accession>
<dbReference type="Gene3D" id="1.10.1740.10">
    <property type="match status" value="1"/>
</dbReference>
<gene>
    <name evidence="8" type="ORF">FB475_0942</name>
</gene>
<evidence type="ECO:0000259" key="5">
    <source>
        <dbReference type="Pfam" id="PF04542"/>
    </source>
</evidence>
<dbReference type="InterPro" id="IPR014284">
    <property type="entry name" value="RNA_pol_sigma-70_dom"/>
</dbReference>
<dbReference type="InterPro" id="IPR013324">
    <property type="entry name" value="RNA_pol_sigma_r3/r4-like"/>
</dbReference>